<name>A0A086SY88_HAPC1</name>
<reference evidence="3" key="1">
    <citation type="journal article" date="2014" name="Genome Announc.">
        <title>Genome sequence and annotation of Acremonium chrysogenum, producer of the beta-lactam antibiotic cephalosporin C.</title>
        <authorList>
            <person name="Terfehr D."/>
            <person name="Dahlmann T.A."/>
            <person name="Specht T."/>
            <person name="Zadra I."/>
            <person name="Kuernsteiner H."/>
            <person name="Kueck U."/>
        </authorList>
    </citation>
    <scope>NUCLEOTIDE SEQUENCE [LARGE SCALE GENOMIC DNA]</scope>
    <source>
        <strain evidence="3">ATCC 11550 / CBS 779.69 / DSM 880 / IAM 14645 / JCM 23072 / IMI 49137</strain>
    </source>
</reference>
<protein>
    <recommendedName>
        <fullName evidence="1">Aminotransferase class I/classII large domain-containing protein</fullName>
    </recommendedName>
</protein>
<dbReference type="InterPro" id="IPR015421">
    <property type="entry name" value="PyrdxlP-dep_Trfase_major"/>
</dbReference>
<dbReference type="GO" id="GO:0030170">
    <property type="term" value="F:pyridoxal phosphate binding"/>
    <property type="evidence" value="ECO:0007669"/>
    <property type="project" value="InterPro"/>
</dbReference>
<proteinExistence type="predicted"/>
<dbReference type="AlphaFoldDB" id="A0A086SY88"/>
<dbReference type="InterPro" id="IPR004839">
    <property type="entry name" value="Aminotransferase_I/II_large"/>
</dbReference>
<dbReference type="SUPFAM" id="SSF53383">
    <property type="entry name" value="PLP-dependent transferases"/>
    <property type="match status" value="1"/>
</dbReference>
<dbReference type="OrthoDB" id="7042322at2759"/>
<dbReference type="Gene3D" id="3.90.1150.10">
    <property type="entry name" value="Aspartate Aminotransferase, domain 1"/>
    <property type="match status" value="1"/>
</dbReference>
<dbReference type="HOGENOM" id="CLU_017584_0_6_1"/>
<evidence type="ECO:0000259" key="1">
    <source>
        <dbReference type="Pfam" id="PF00155"/>
    </source>
</evidence>
<keyword evidence="3" id="KW-1185">Reference proteome</keyword>
<dbReference type="GO" id="GO:0047536">
    <property type="term" value="F:2-aminoadipate transaminase activity"/>
    <property type="evidence" value="ECO:0007669"/>
    <property type="project" value="TreeGrafter"/>
</dbReference>
<dbReference type="InterPro" id="IPR015422">
    <property type="entry name" value="PyrdxlP-dep_Trfase_small"/>
</dbReference>
<accession>A0A086SY88</accession>
<evidence type="ECO:0000313" key="3">
    <source>
        <dbReference type="Proteomes" id="UP000029964"/>
    </source>
</evidence>
<dbReference type="EMBL" id="JPKY01000105">
    <property type="protein sequence ID" value="KFH42070.1"/>
    <property type="molecule type" value="Genomic_DNA"/>
</dbReference>
<organism evidence="2 3">
    <name type="scientific">Hapsidospora chrysogenum (strain ATCC 11550 / CBS 779.69 / DSM 880 / IAM 14645 / JCM 23072 / IMI 49137)</name>
    <name type="common">Acremonium chrysogenum</name>
    <dbReference type="NCBI Taxonomy" id="857340"/>
    <lineage>
        <taxon>Eukaryota</taxon>
        <taxon>Fungi</taxon>
        <taxon>Dikarya</taxon>
        <taxon>Ascomycota</taxon>
        <taxon>Pezizomycotina</taxon>
        <taxon>Sordariomycetes</taxon>
        <taxon>Hypocreomycetidae</taxon>
        <taxon>Hypocreales</taxon>
        <taxon>Bionectriaceae</taxon>
        <taxon>Hapsidospora</taxon>
    </lineage>
</organism>
<dbReference type="InterPro" id="IPR015424">
    <property type="entry name" value="PyrdxlP-dep_Trfase"/>
</dbReference>
<dbReference type="Proteomes" id="UP000029964">
    <property type="component" value="Unassembled WGS sequence"/>
</dbReference>
<dbReference type="PANTHER" id="PTHR42858">
    <property type="entry name" value="AMINOTRANSFERASE"/>
    <property type="match status" value="1"/>
</dbReference>
<evidence type="ECO:0000313" key="2">
    <source>
        <dbReference type="EMBL" id="KFH42070.1"/>
    </source>
</evidence>
<dbReference type="Pfam" id="PF00155">
    <property type="entry name" value="Aminotran_1_2"/>
    <property type="match status" value="1"/>
</dbReference>
<gene>
    <name evidence="2" type="ORF">ACRE_071860</name>
</gene>
<feature type="domain" description="Aminotransferase class I/classII large" evidence="1">
    <location>
        <begin position="60"/>
        <end position="446"/>
    </location>
</feature>
<sequence>MSASASASASAAADATATNATKKTINLLRGWPSPALLPAGLLSGAAQRLLADPAVYVPALQYGPDAGYQPLREGLARWLGRHYGVTPDAGRICITGGASQSVACVLQSFTDPVATRAVWVVAPCYHLMCPILEDAGFAGRLRATPEDEEGMDLDALERKIRDLEEREKDLPPTESFKGDRPGRKLYRHVIYVVATCSNPSGKTMSLRRREGLVRLARKYDALIISDDVYDFLQWPISGALTPERPPEMRVPRLCDIDLAMGFEEGDTEGFGNAISNGSFSKIAGPGVRTGWVEASPAFVKGLSMTGSSRSGGAPSQMSAAILSDLVHSGELEKHIETAVRPGLQRRHRIAMDAIHRYIAPFGALVRESSLLRSHTYGGYFIWLTLDMGIQTKVIAEAALEEENLIIGSGDMFEVHGDEASAKFDSAIRLCFAWEPEEDLVEGIRRLGDLLHRTQQDKGRYEAQASRREQDKDYVNAIK</sequence>
<dbReference type="CDD" id="cd00609">
    <property type="entry name" value="AAT_like"/>
    <property type="match status" value="1"/>
</dbReference>
<dbReference type="Gene3D" id="3.40.640.10">
    <property type="entry name" value="Type I PLP-dependent aspartate aminotransferase-like (Major domain)"/>
    <property type="match status" value="1"/>
</dbReference>
<comment type="caution">
    <text evidence="2">The sequence shown here is derived from an EMBL/GenBank/DDBJ whole genome shotgun (WGS) entry which is preliminary data.</text>
</comment>
<dbReference type="PANTHER" id="PTHR42858:SF1">
    <property type="entry name" value="LD15494P"/>
    <property type="match status" value="1"/>
</dbReference>
<dbReference type="STRING" id="857340.A0A086SY88"/>